<evidence type="ECO:0000313" key="1">
    <source>
        <dbReference type="EMBL" id="CAG8909997.1"/>
    </source>
</evidence>
<dbReference type="OrthoDB" id="3766406at2759"/>
<name>A0A9W4KRY1_9EURO</name>
<protein>
    <submittedName>
        <fullName evidence="1">Uncharacterized protein</fullName>
    </submittedName>
</protein>
<gene>
    <name evidence="1" type="ORF">PEGY_LOCUS10797</name>
</gene>
<evidence type="ECO:0000313" key="2">
    <source>
        <dbReference type="Proteomes" id="UP001154252"/>
    </source>
</evidence>
<comment type="caution">
    <text evidence="1">The sequence shown here is derived from an EMBL/GenBank/DDBJ whole genome shotgun (WGS) entry which is preliminary data.</text>
</comment>
<organism evidence="1 2">
    <name type="scientific">Penicillium egyptiacum</name>
    <dbReference type="NCBI Taxonomy" id="1303716"/>
    <lineage>
        <taxon>Eukaryota</taxon>
        <taxon>Fungi</taxon>
        <taxon>Dikarya</taxon>
        <taxon>Ascomycota</taxon>
        <taxon>Pezizomycotina</taxon>
        <taxon>Eurotiomycetes</taxon>
        <taxon>Eurotiomycetidae</taxon>
        <taxon>Eurotiales</taxon>
        <taxon>Aspergillaceae</taxon>
        <taxon>Penicillium</taxon>
    </lineage>
</organism>
<proteinExistence type="predicted"/>
<sequence>MSVMHLRADRLLSDTHGRVPPQIYQICSRIGDDELLVSIEEFVEAYCERRTLSLLRRTCDKCNSEYQLELREFGKFNIAFLMTRWINLGSGRTPDDPQWKVHSFGLQHVPFTLGSEYMFSSPRFLFEASPTTSFEALRTQNLGYLTGREYRNVMKKLSRSPPSWGLWHEPV</sequence>
<dbReference type="AlphaFoldDB" id="A0A9W4KRY1"/>
<dbReference type="EMBL" id="CAJVRC010000905">
    <property type="protein sequence ID" value="CAG8909997.1"/>
    <property type="molecule type" value="Genomic_DNA"/>
</dbReference>
<dbReference type="Proteomes" id="UP001154252">
    <property type="component" value="Unassembled WGS sequence"/>
</dbReference>
<reference evidence="1" key="1">
    <citation type="submission" date="2021-07" db="EMBL/GenBank/DDBJ databases">
        <authorList>
            <person name="Branca A.L. A."/>
        </authorList>
    </citation>
    <scope>NUCLEOTIDE SEQUENCE</scope>
</reference>
<accession>A0A9W4KRY1</accession>
<keyword evidence="2" id="KW-1185">Reference proteome</keyword>